<evidence type="ECO:0000313" key="5">
    <source>
        <dbReference type="EMBL" id="SDS01488.1"/>
    </source>
</evidence>
<dbReference type="RefSeq" id="WP_197679964.1">
    <property type="nucleotide sequence ID" value="NZ_LT629772.1"/>
</dbReference>
<accession>A0A1H1NRB0</accession>
<dbReference type="GO" id="GO:0033922">
    <property type="term" value="F:peptidoglycan beta-N-acetylmuramidase activity"/>
    <property type="evidence" value="ECO:0007669"/>
    <property type="project" value="InterPro"/>
</dbReference>
<dbReference type="Pfam" id="PF07075">
    <property type="entry name" value="NamZ_N"/>
    <property type="match status" value="1"/>
</dbReference>
<feature type="chain" id="PRO_5038705449" evidence="2">
    <location>
        <begin position="30"/>
        <end position="446"/>
    </location>
</feature>
<feature type="signal peptide" evidence="2">
    <location>
        <begin position="1"/>
        <end position="29"/>
    </location>
</feature>
<dbReference type="STRING" id="630515.SAMN04489812_0615"/>
<keyword evidence="2" id="KW-0732">Signal</keyword>
<keyword evidence="6" id="KW-1185">Reference proteome</keyword>
<dbReference type="PANTHER" id="PTHR42915">
    <property type="entry name" value="HYPOTHETICAL 460 KDA PROTEIN IN FEUA-SIGW INTERGENIC REGION [PRECURSOR]"/>
    <property type="match status" value="1"/>
</dbReference>
<feature type="region of interest" description="Disordered" evidence="1">
    <location>
        <begin position="35"/>
        <end position="57"/>
    </location>
</feature>
<evidence type="ECO:0000256" key="2">
    <source>
        <dbReference type="SAM" id="SignalP"/>
    </source>
</evidence>
<dbReference type="PIRSF" id="PIRSF016719">
    <property type="entry name" value="UCP016719"/>
    <property type="match status" value="1"/>
</dbReference>
<organism evidence="5 6">
    <name type="scientific">Microlunatus soli</name>
    <dbReference type="NCBI Taxonomy" id="630515"/>
    <lineage>
        <taxon>Bacteria</taxon>
        <taxon>Bacillati</taxon>
        <taxon>Actinomycetota</taxon>
        <taxon>Actinomycetes</taxon>
        <taxon>Propionibacteriales</taxon>
        <taxon>Propionibacteriaceae</taxon>
        <taxon>Microlunatus</taxon>
    </lineage>
</organism>
<dbReference type="Gene3D" id="3.40.50.12170">
    <property type="entry name" value="Uncharacterised protein PF07075, DUF1343"/>
    <property type="match status" value="1"/>
</dbReference>
<dbReference type="Proteomes" id="UP000199103">
    <property type="component" value="Chromosome I"/>
</dbReference>
<evidence type="ECO:0000259" key="3">
    <source>
        <dbReference type="Pfam" id="PF07075"/>
    </source>
</evidence>
<evidence type="ECO:0000313" key="6">
    <source>
        <dbReference type="Proteomes" id="UP000199103"/>
    </source>
</evidence>
<dbReference type="InterPro" id="IPR048503">
    <property type="entry name" value="NamZ_C"/>
</dbReference>
<reference evidence="5 6" key="1">
    <citation type="submission" date="2016-10" db="EMBL/GenBank/DDBJ databases">
        <authorList>
            <person name="de Groot N.N."/>
        </authorList>
    </citation>
    <scope>NUCLEOTIDE SEQUENCE [LARGE SCALE GENOMIC DNA]</scope>
    <source>
        <strain evidence="5 6">DSM 21800</strain>
    </source>
</reference>
<dbReference type="PROSITE" id="PS51318">
    <property type="entry name" value="TAT"/>
    <property type="match status" value="1"/>
</dbReference>
<dbReference type="EMBL" id="LT629772">
    <property type="protein sequence ID" value="SDS01488.1"/>
    <property type="molecule type" value="Genomic_DNA"/>
</dbReference>
<evidence type="ECO:0000259" key="4">
    <source>
        <dbReference type="Pfam" id="PF20732"/>
    </source>
</evidence>
<feature type="domain" description="Peptidoglycan beta-N-acetylmuramidase NamZ N-terminal" evidence="3">
    <location>
        <begin position="76"/>
        <end position="284"/>
    </location>
</feature>
<dbReference type="PANTHER" id="PTHR42915:SF1">
    <property type="entry name" value="PEPTIDOGLYCAN BETA-N-ACETYLMURAMIDASE NAMZ"/>
    <property type="match status" value="1"/>
</dbReference>
<protein>
    <submittedName>
        <fullName evidence="5">Uncharacterized conserved protein YbbC, DUF1343 family</fullName>
    </submittedName>
</protein>
<feature type="domain" description="Peptidoglycan beta-N-acetylmuramidase NamZ C-terminal" evidence="4">
    <location>
        <begin position="288"/>
        <end position="446"/>
    </location>
</feature>
<dbReference type="InterPro" id="IPR008302">
    <property type="entry name" value="NamZ"/>
</dbReference>
<gene>
    <name evidence="5" type="ORF">SAMN04489812_0615</name>
</gene>
<dbReference type="InterPro" id="IPR048502">
    <property type="entry name" value="NamZ_N"/>
</dbReference>
<evidence type="ECO:0000256" key="1">
    <source>
        <dbReference type="SAM" id="MobiDB-lite"/>
    </source>
</evidence>
<name>A0A1H1NRB0_9ACTN</name>
<dbReference type="AlphaFoldDB" id="A0A1H1NRB0"/>
<sequence>MDTDNRPSFGRRGALIGAAGLASAGLATAGLAAAGSAPTARADDKRRSPRTHPGRVRSGLQRLADHGYRELAGEKVGILTNPTGVFDDLQHEVDVLQADPRVMVTAVFGPEHGFRGTAQANDSEGSFVDDKTGLTVYDTFELSGRPLADVLQRSGVDTVLFDIADVGARFYTYIWTLFDTMAAAVLAGKRVVVLDRPNPLGGRRASGPVMRPGYETFVGRAPISLVHGMTVGELATLFNAEFLPERVGGPVDLTVIEMDGWWRDCGYGEDGLPWVLPSPNMPTLETAIVYPGSCLLSGTNLSQGRGTTRPFQIVGAPFVDHRLAAELAARRLDGLAVREAYFAPTFSTYSGENCVGIDVAVTDWRAVDAVAYGVALLSALRHLYPQDFRWRNEGTEDDPQFWIDNLTGSPLVREGVDAGHPVERIVASWTTELHRFAAVRRRYLRY</sequence>
<proteinExistence type="predicted"/>
<dbReference type="InterPro" id="IPR006311">
    <property type="entry name" value="TAT_signal"/>
</dbReference>
<dbReference type="Pfam" id="PF20732">
    <property type="entry name" value="NamZ_C"/>
    <property type="match status" value="1"/>
</dbReference>
<dbReference type="Gene3D" id="3.90.1150.140">
    <property type="match status" value="1"/>
</dbReference>